<dbReference type="Proteomes" id="UP000679213">
    <property type="component" value="Chromosome I"/>
</dbReference>
<keyword evidence="2 3" id="KW-0802">TPR repeat</keyword>
<evidence type="ECO:0000256" key="1">
    <source>
        <dbReference type="ARBA" id="ARBA00022737"/>
    </source>
</evidence>
<dbReference type="InterPro" id="IPR019734">
    <property type="entry name" value="TPR_rpt"/>
</dbReference>
<dbReference type="Pfam" id="PF13432">
    <property type="entry name" value="TPR_16"/>
    <property type="match status" value="1"/>
</dbReference>
<dbReference type="SUPFAM" id="SSF48452">
    <property type="entry name" value="TPR-like"/>
    <property type="match status" value="1"/>
</dbReference>
<dbReference type="KEGG" id="mesg:MLAUSG7_0186"/>
<dbReference type="PANTHER" id="PTHR44943:SF8">
    <property type="entry name" value="TPR REPEAT-CONTAINING PROTEIN MJ0263"/>
    <property type="match status" value="1"/>
</dbReference>
<dbReference type="SMART" id="SM00028">
    <property type="entry name" value="TPR"/>
    <property type="match status" value="8"/>
</dbReference>
<sequence>MDTHTKELPRVRALEATTYLLKCYRELFEGDLLKALYYIDRALELEPDFRLALFLKGLILNAMGEINKAIDTFEKLVNYGSKNPIVWVFLGQSYGLLGRCDKAFSCYKNALGTENKFLSAFLLKLICTEFLGEYEEALKSCDELLTYAPRFVPIWVKKADILRKLGKYDDALLCLKKALELKPNDKNALYLMGVLLKRMGKFKESLDCFKKLIDELGVRWLDAIRHAVSVALIVGDLETAERYIKMGLDIREDDVYLWYYKGELYERLGKSDEALKYYKKALSLYPYRVDILLSIARIYERLGDVKKAVEYYNKAIECRDRSIEK</sequence>
<dbReference type="Pfam" id="PF13414">
    <property type="entry name" value="TPR_11"/>
    <property type="match status" value="1"/>
</dbReference>
<dbReference type="Gene3D" id="1.25.40.10">
    <property type="entry name" value="Tetratricopeptide repeat domain"/>
    <property type="match status" value="3"/>
</dbReference>
<evidence type="ECO:0000313" key="4">
    <source>
        <dbReference type="EMBL" id="CAB3287392.1"/>
    </source>
</evidence>
<evidence type="ECO:0000313" key="5">
    <source>
        <dbReference type="Proteomes" id="UP000679213"/>
    </source>
</evidence>
<proteinExistence type="predicted"/>
<keyword evidence="1" id="KW-0677">Repeat</keyword>
<dbReference type="InterPro" id="IPR051685">
    <property type="entry name" value="Ycf3/AcsC/BcsC/TPR_MFPF"/>
</dbReference>
<protein>
    <submittedName>
        <fullName evidence="4">Tetratricopeptide TPR_2 repeat protein</fullName>
    </submittedName>
</protein>
<feature type="repeat" description="TPR" evidence="3">
    <location>
        <begin position="255"/>
        <end position="288"/>
    </location>
</feature>
<keyword evidence="5" id="KW-1185">Reference proteome</keyword>
<dbReference type="AlphaFoldDB" id="A0A8D6PUB5"/>
<dbReference type="PANTHER" id="PTHR44943">
    <property type="entry name" value="CELLULOSE SYNTHASE OPERON PROTEIN C"/>
    <property type="match status" value="1"/>
</dbReference>
<accession>A0A8D6PUB5</accession>
<evidence type="ECO:0000256" key="2">
    <source>
        <dbReference type="ARBA" id="ARBA00022803"/>
    </source>
</evidence>
<dbReference type="PROSITE" id="PS50293">
    <property type="entry name" value="TPR_REGION"/>
    <property type="match status" value="2"/>
</dbReference>
<name>A0A8D6PUB5_9EURY</name>
<dbReference type="PROSITE" id="PS50005">
    <property type="entry name" value="TPR"/>
    <property type="match status" value="3"/>
</dbReference>
<evidence type="ECO:0000256" key="3">
    <source>
        <dbReference type="PROSITE-ProRule" id="PRU00339"/>
    </source>
</evidence>
<dbReference type="RefSeq" id="WP_214400107.1">
    <property type="nucleotide sequence ID" value="NZ_LR792632.1"/>
</dbReference>
<dbReference type="Pfam" id="PF13424">
    <property type="entry name" value="TPR_12"/>
    <property type="match status" value="1"/>
</dbReference>
<organism evidence="4 5">
    <name type="scientific">Methanocaldococcus lauensis</name>
    <dbReference type="NCBI Taxonomy" id="2546128"/>
    <lineage>
        <taxon>Archaea</taxon>
        <taxon>Methanobacteriati</taxon>
        <taxon>Methanobacteriota</taxon>
        <taxon>Methanomada group</taxon>
        <taxon>Methanococci</taxon>
        <taxon>Methanococcales</taxon>
        <taxon>Methanocaldococcaceae</taxon>
        <taxon>Methanocaldococcus</taxon>
    </lineage>
</organism>
<dbReference type="InterPro" id="IPR011990">
    <property type="entry name" value="TPR-like_helical_dom_sf"/>
</dbReference>
<dbReference type="EMBL" id="LR792632">
    <property type="protein sequence ID" value="CAB3287392.1"/>
    <property type="molecule type" value="Genomic_DNA"/>
</dbReference>
<reference evidence="4 5" key="1">
    <citation type="submission" date="2020-04" db="EMBL/GenBank/DDBJ databases">
        <authorList>
            <consortium name="Genoscope - CEA"/>
            <person name="William W."/>
        </authorList>
    </citation>
    <scope>NUCLEOTIDE SEQUENCE [LARGE SCALE GENOMIC DNA]</scope>
    <source>
        <strain evidence="4 5">SG7</strain>
    </source>
</reference>
<dbReference type="GeneID" id="65882993"/>
<gene>
    <name evidence="4" type="ORF">MLAUSG7_0186</name>
</gene>
<feature type="repeat" description="TPR" evidence="3">
    <location>
        <begin position="152"/>
        <end position="185"/>
    </location>
</feature>
<feature type="repeat" description="TPR" evidence="3">
    <location>
        <begin position="289"/>
        <end position="322"/>
    </location>
</feature>